<dbReference type="SUPFAM" id="SSF103190">
    <property type="entry name" value="Sensory domain-like"/>
    <property type="match status" value="1"/>
</dbReference>
<dbReference type="Pfam" id="PF02518">
    <property type="entry name" value="HATPase_c"/>
    <property type="match status" value="1"/>
</dbReference>
<dbReference type="InterPro" id="IPR036097">
    <property type="entry name" value="HisK_dim/P_sf"/>
</dbReference>
<dbReference type="NCBIfam" id="TIGR00229">
    <property type="entry name" value="sensory_box"/>
    <property type="match status" value="1"/>
</dbReference>
<dbReference type="GO" id="GO:0005524">
    <property type="term" value="F:ATP binding"/>
    <property type="evidence" value="ECO:0007669"/>
    <property type="project" value="UniProtKB-KW"/>
</dbReference>
<keyword evidence="11 13" id="KW-1133">Transmembrane helix</keyword>
<dbReference type="PRINTS" id="PR00344">
    <property type="entry name" value="BCTRLSENSOR"/>
</dbReference>
<name>A0A1M5V9Y4_9BACT</name>
<dbReference type="InterPro" id="IPR003661">
    <property type="entry name" value="HisK_dim/P_dom"/>
</dbReference>
<dbReference type="InterPro" id="IPR029151">
    <property type="entry name" value="Sensor-like_sf"/>
</dbReference>
<dbReference type="GO" id="GO:0000155">
    <property type="term" value="F:phosphorelay sensor kinase activity"/>
    <property type="evidence" value="ECO:0007669"/>
    <property type="project" value="InterPro"/>
</dbReference>
<dbReference type="AlphaFoldDB" id="A0A1M5V9Y4"/>
<keyword evidence="5" id="KW-0597">Phosphoprotein</keyword>
<feature type="domain" description="PAS" evidence="15">
    <location>
        <begin position="412"/>
        <end position="452"/>
    </location>
</feature>
<dbReference type="SUPFAM" id="SSF55785">
    <property type="entry name" value="PYP-like sensor domain (PAS domain)"/>
    <property type="match status" value="1"/>
</dbReference>
<dbReference type="GO" id="GO:0005886">
    <property type="term" value="C:plasma membrane"/>
    <property type="evidence" value="ECO:0007669"/>
    <property type="project" value="UniProtKB-SubCell"/>
</dbReference>
<dbReference type="EC" id="2.7.13.3" evidence="3"/>
<keyword evidence="8" id="KW-0547">Nucleotide-binding</keyword>
<evidence type="ECO:0000256" key="7">
    <source>
        <dbReference type="ARBA" id="ARBA00022692"/>
    </source>
</evidence>
<evidence type="ECO:0000256" key="12">
    <source>
        <dbReference type="ARBA" id="ARBA00023012"/>
    </source>
</evidence>
<keyword evidence="7 13" id="KW-0812">Transmembrane</keyword>
<keyword evidence="17" id="KW-1185">Reference proteome</keyword>
<evidence type="ECO:0000256" key="10">
    <source>
        <dbReference type="ARBA" id="ARBA00022840"/>
    </source>
</evidence>
<dbReference type="InterPro" id="IPR000014">
    <property type="entry name" value="PAS"/>
</dbReference>
<dbReference type="InterPro" id="IPR036890">
    <property type="entry name" value="HATPase_C_sf"/>
</dbReference>
<dbReference type="SMART" id="SM00388">
    <property type="entry name" value="HisKA"/>
    <property type="match status" value="1"/>
</dbReference>
<evidence type="ECO:0000256" key="1">
    <source>
        <dbReference type="ARBA" id="ARBA00000085"/>
    </source>
</evidence>
<evidence type="ECO:0000256" key="11">
    <source>
        <dbReference type="ARBA" id="ARBA00022989"/>
    </source>
</evidence>
<keyword evidence="12" id="KW-0902">Two-component regulatory system</keyword>
<dbReference type="SUPFAM" id="SSF47384">
    <property type="entry name" value="Homodimeric domain of signal transducing histidine kinase"/>
    <property type="match status" value="1"/>
</dbReference>
<evidence type="ECO:0000256" key="8">
    <source>
        <dbReference type="ARBA" id="ARBA00022741"/>
    </source>
</evidence>
<dbReference type="PROSITE" id="PS50109">
    <property type="entry name" value="HIS_KIN"/>
    <property type="match status" value="1"/>
</dbReference>
<proteinExistence type="predicted"/>
<evidence type="ECO:0000313" key="17">
    <source>
        <dbReference type="Proteomes" id="UP000184139"/>
    </source>
</evidence>
<feature type="domain" description="Histidine kinase" evidence="14">
    <location>
        <begin position="554"/>
        <end position="771"/>
    </location>
</feature>
<keyword evidence="13" id="KW-0472">Membrane</keyword>
<dbReference type="OrthoDB" id="9787818at2"/>
<dbReference type="Gene3D" id="3.30.450.20">
    <property type="entry name" value="PAS domain"/>
    <property type="match status" value="2"/>
</dbReference>
<reference evidence="16 17" key="1">
    <citation type="submission" date="2016-11" db="EMBL/GenBank/DDBJ databases">
        <authorList>
            <person name="Jaros S."/>
            <person name="Januszkiewicz K."/>
            <person name="Wedrychowicz H."/>
        </authorList>
    </citation>
    <scope>NUCLEOTIDE SEQUENCE [LARGE SCALE GENOMIC DNA]</scope>
    <source>
        <strain evidence="16 17">DSM 9705</strain>
    </source>
</reference>
<dbReference type="EMBL" id="FQXS01000007">
    <property type="protein sequence ID" value="SHH71723.1"/>
    <property type="molecule type" value="Genomic_DNA"/>
</dbReference>
<dbReference type="Gene3D" id="3.30.565.10">
    <property type="entry name" value="Histidine kinase-like ATPase, C-terminal domain"/>
    <property type="match status" value="1"/>
</dbReference>
<dbReference type="Gene3D" id="1.10.287.130">
    <property type="match status" value="1"/>
</dbReference>
<organism evidence="16 17">
    <name type="scientific">Desulfofustis glycolicus DSM 9705</name>
    <dbReference type="NCBI Taxonomy" id="1121409"/>
    <lineage>
        <taxon>Bacteria</taxon>
        <taxon>Pseudomonadati</taxon>
        <taxon>Thermodesulfobacteriota</taxon>
        <taxon>Desulfobulbia</taxon>
        <taxon>Desulfobulbales</taxon>
        <taxon>Desulfocapsaceae</taxon>
        <taxon>Desulfofustis</taxon>
    </lineage>
</organism>
<comment type="catalytic activity">
    <reaction evidence="1">
        <text>ATP + protein L-histidine = ADP + protein N-phospho-L-histidine.</text>
        <dbReference type="EC" id="2.7.13.3"/>
    </reaction>
</comment>
<feature type="transmembrane region" description="Helical" evidence="13">
    <location>
        <begin position="330"/>
        <end position="353"/>
    </location>
</feature>
<dbReference type="InterPro" id="IPR035965">
    <property type="entry name" value="PAS-like_dom_sf"/>
</dbReference>
<evidence type="ECO:0000256" key="6">
    <source>
        <dbReference type="ARBA" id="ARBA00022679"/>
    </source>
</evidence>
<dbReference type="Pfam" id="PF00512">
    <property type="entry name" value="HisKA"/>
    <property type="match status" value="1"/>
</dbReference>
<dbReference type="CDD" id="cd00075">
    <property type="entry name" value="HATPase"/>
    <property type="match status" value="1"/>
</dbReference>
<evidence type="ECO:0000259" key="15">
    <source>
        <dbReference type="PROSITE" id="PS50112"/>
    </source>
</evidence>
<protein>
    <recommendedName>
        <fullName evidence="3">histidine kinase</fullName>
        <ecNumber evidence="3">2.7.13.3</ecNumber>
    </recommendedName>
</protein>
<dbReference type="SUPFAM" id="SSF55874">
    <property type="entry name" value="ATPase domain of HSP90 chaperone/DNA topoisomerase II/histidine kinase"/>
    <property type="match status" value="1"/>
</dbReference>
<keyword evidence="9" id="KW-0418">Kinase</keyword>
<sequence>MDEIRDDPAVPTFGERFAGQVIGLFLWPLLTVVLVAGALYYDRVHNLNELTIQKETLLVRAVALFLESGHHAASTDLKQLLDDIDSLLAHSGYAALRGPEVADLLADTLAKHPLYEQVLLLEPNGREIARLRSGGNQEAAAFGTANRNADDRSALAAFFATSPGELQVSPPVLSLCRGAPCTTSKQRISVGLTSSADNGRAKPIAIIDYRMSVVYDLVSEIGTGERGTLMIFRDQGELAGALAGNQETGGGAARIAAVKRLLGGRDTTSLFLDGSLYSYTQFTLSALSTSGDRGETSPETTPEGRGAAVEHWSVVSEMPAGYFVAQKRSYLLFLAILALALLIPSFVVCLFWAKARVRARRETELRAIEQVEHLVRLEQEVRERTRELDDRNLQLSAEIAERLNAEIHLRQSNELFSGMVESIDGIIYVADFDTHEILYANTYLKKLFGFNPIGRKCWQFIHASGDGPCSFCVNNHLLGEDGEPTGPYQWEYQNPFNKRWYNAKDLAIRWSNGKYVKLEIAIDITEQKQLQHFLQEARRQAEIAQNMRSRFVALVAHDLKSPFYSITQMLKRILERETFSSEVHRQFLENIVTNGHRMLQMIDDLLSMDRFESAEVKLERTFFNATDMAAEVITNFNHLASEKSLHLINLLPLDCPVYADKYLYFVVLNNLLSNAIKFSQPGGTIEICQPDRSRPMIVAVRDYGKGMSPDYVENLFKVDVKTSSRGTIGEPGSGLGLLFCQDILKAHGGTLEVNSQLGSGSVFSVVVPECCPWQPLRGTDQGDDTGRGADD</sequence>
<keyword evidence="4" id="KW-1003">Cell membrane</keyword>
<evidence type="ECO:0000256" key="13">
    <source>
        <dbReference type="SAM" id="Phobius"/>
    </source>
</evidence>
<dbReference type="InterPro" id="IPR004358">
    <property type="entry name" value="Sig_transdc_His_kin-like_C"/>
</dbReference>
<feature type="transmembrane region" description="Helical" evidence="13">
    <location>
        <begin position="21"/>
        <end position="41"/>
    </location>
</feature>
<dbReference type="CDD" id="cd00082">
    <property type="entry name" value="HisKA"/>
    <property type="match status" value="1"/>
</dbReference>
<dbReference type="PROSITE" id="PS50112">
    <property type="entry name" value="PAS"/>
    <property type="match status" value="1"/>
</dbReference>
<dbReference type="InterPro" id="IPR005467">
    <property type="entry name" value="His_kinase_dom"/>
</dbReference>
<dbReference type="PANTHER" id="PTHR43711">
    <property type="entry name" value="TWO-COMPONENT HISTIDINE KINASE"/>
    <property type="match status" value="1"/>
</dbReference>
<gene>
    <name evidence="16" type="ORF">SAMN02745124_01587</name>
</gene>
<comment type="subcellular location">
    <subcellularLocation>
        <location evidence="2">Cell membrane</location>
        <topology evidence="2">Multi-pass membrane protein</topology>
    </subcellularLocation>
</comment>
<evidence type="ECO:0000259" key="14">
    <source>
        <dbReference type="PROSITE" id="PS50109"/>
    </source>
</evidence>
<dbReference type="InterPro" id="IPR050736">
    <property type="entry name" value="Sensor_HK_Regulatory"/>
</dbReference>
<evidence type="ECO:0000256" key="9">
    <source>
        <dbReference type="ARBA" id="ARBA00022777"/>
    </source>
</evidence>
<dbReference type="InterPro" id="IPR003594">
    <property type="entry name" value="HATPase_dom"/>
</dbReference>
<accession>A0A1M5V9Y4</accession>
<dbReference type="PANTHER" id="PTHR43711:SF26">
    <property type="entry name" value="SENSOR HISTIDINE KINASE RCSC"/>
    <property type="match status" value="1"/>
</dbReference>
<dbReference type="Proteomes" id="UP000184139">
    <property type="component" value="Unassembled WGS sequence"/>
</dbReference>
<dbReference type="STRING" id="1121409.SAMN02745124_01587"/>
<evidence type="ECO:0000256" key="3">
    <source>
        <dbReference type="ARBA" id="ARBA00012438"/>
    </source>
</evidence>
<evidence type="ECO:0000313" key="16">
    <source>
        <dbReference type="EMBL" id="SHH71723.1"/>
    </source>
</evidence>
<dbReference type="SMART" id="SM00387">
    <property type="entry name" value="HATPase_c"/>
    <property type="match status" value="1"/>
</dbReference>
<evidence type="ECO:0000256" key="4">
    <source>
        <dbReference type="ARBA" id="ARBA00022475"/>
    </source>
</evidence>
<dbReference type="RefSeq" id="WP_073374958.1">
    <property type="nucleotide sequence ID" value="NZ_FQXS01000007.1"/>
</dbReference>
<keyword evidence="6" id="KW-0808">Transferase</keyword>
<keyword evidence="10" id="KW-0067">ATP-binding</keyword>
<evidence type="ECO:0000256" key="2">
    <source>
        <dbReference type="ARBA" id="ARBA00004651"/>
    </source>
</evidence>
<evidence type="ECO:0000256" key="5">
    <source>
        <dbReference type="ARBA" id="ARBA00022553"/>
    </source>
</evidence>